<dbReference type="PANTHER" id="PTHR20963">
    <property type="entry name" value="MULTIPLE INOSITOL POLYPHOSPHATE PHOSPHATASE-RELATED"/>
    <property type="match status" value="1"/>
</dbReference>
<dbReference type="OrthoDB" id="6509975at2759"/>
<proteinExistence type="inferred from homology"/>
<feature type="signal peptide" evidence="4">
    <location>
        <begin position="1"/>
        <end position="20"/>
    </location>
</feature>
<dbReference type="Gene3D" id="3.40.50.1240">
    <property type="entry name" value="Phosphoglycerate mutase-like"/>
    <property type="match status" value="1"/>
</dbReference>
<dbReference type="RefSeq" id="XP_033604222.1">
    <property type="nucleotide sequence ID" value="XM_033745184.1"/>
</dbReference>
<dbReference type="CDD" id="cd07061">
    <property type="entry name" value="HP_HAP_like"/>
    <property type="match status" value="1"/>
</dbReference>
<dbReference type="InterPro" id="IPR000560">
    <property type="entry name" value="His_Pase_clade-2"/>
</dbReference>
<evidence type="ECO:0000256" key="4">
    <source>
        <dbReference type="SAM" id="SignalP"/>
    </source>
</evidence>
<sequence>MQKLLSYLFLTGSSALGALALDDVPDYFVTDRKHFAGPKATGIAPFLRATNPAPFPGVSYIPNSPLETQVPIAGNDHNENIFELFGHLSHYFPNPEGFGVDEHSLPTGAQITWVNMLSRHGARYPTLGSAAFAFADKVKNLTGTFEAKDELKFLNDWIFTLGYEILVPIGKQELFESGTLHYYQYGHLYPNDGNKIIARSTTQDRMVESAEYFLAGFFGLGWTQNATLEVIIEKPGYNNSLAGYFLCPNGNKPAARQGDHASAQWIASYLADATERLDAKIQGFNWTIADSYAAQTLCAYETVALGYSAFCGLFTLDEWKGHEYSIDLAFTGNNMFQSPVGRATGIGYVQEILSRLTHHHLQEPTGQVNITLDNNTVTFPLNQSLNLDFSHDTNIAHILTAFGLTQFASPILPTDHIPPLDERPLIVSHLTPFAARLDIEVISAPSPVCQSRSECTYETNAFGKPKDQPTQYIHFILNQRTIPLGRSFAECGERDDGWCELGTFLDVQKDSLERAEFEYSCFGEYDSVPYGNIKDGVPLKKETEREYRPDEQIEL</sequence>
<keyword evidence="6" id="KW-1185">Reference proteome</keyword>
<protein>
    <recommendedName>
        <fullName evidence="2">3-phytase</fullName>
        <ecNumber evidence="2">3.1.3.8</ecNumber>
    </recommendedName>
</protein>
<dbReference type="GO" id="GO:0016158">
    <property type="term" value="F:inositol hexakisphosphate 3-phosphatase activity"/>
    <property type="evidence" value="ECO:0007669"/>
    <property type="project" value="UniProtKB-EC"/>
</dbReference>
<evidence type="ECO:0000313" key="5">
    <source>
        <dbReference type="EMBL" id="KAF2761771.1"/>
    </source>
</evidence>
<dbReference type="InterPro" id="IPR033379">
    <property type="entry name" value="Acid_Pase_AS"/>
</dbReference>
<gene>
    <name evidence="5" type="ORF">EJ05DRAFT_482609</name>
</gene>
<feature type="chain" id="PRO_5025510162" description="3-phytase" evidence="4">
    <location>
        <begin position="21"/>
        <end position="555"/>
    </location>
</feature>
<dbReference type="EMBL" id="ML996566">
    <property type="protein sequence ID" value="KAF2761771.1"/>
    <property type="molecule type" value="Genomic_DNA"/>
</dbReference>
<dbReference type="GeneID" id="54486238"/>
<reference evidence="5" key="1">
    <citation type="journal article" date="2020" name="Stud. Mycol.">
        <title>101 Dothideomycetes genomes: a test case for predicting lifestyles and emergence of pathogens.</title>
        <authorList>
            <person name="Haridas S."/>
            <person name="Albert R."/>
            <person name="Binder M."/>
            <person name="Bloem J."/>
            <person name="Labutti K."/>
            <person name="Salamov A."/>
            <person name="Andreopoulos B."/>
            <person name="Baker S."/>
            <person name="Barry K."/>
            <person name="Bills G."/>
            <person name="Bluhm B."/>
            <person name="Cannon C."/>
            <person name="Castanera R."/>
            <person name="Culley D."/>
            <person name="Daum C."/>
            <person name="Ezra D."/>
            <person name="Gonzalez J."/>
            <person name="Henrissat B."/>
            <person name="Kuo A."/>
            <person name="Liang C."/>
            <person name="Lipzen A."/>
            <person name="Lutzoni F."/>
            <person name="Magnuson J."/>
            <person name="Mondo S."/>
            <person name="Nolan M."/>
            <person name="Ohm R."/>
            <person name="Pangilinan J."/>
            <person name="Park H.-J."/>
            <person name="Ramirez L."/>
            <person name="Alfaro M."/>
            <person name="Sun H."/>
            <person name="Tritt A."/>
            <person name="Yoshinaga Y."/>
            <person name="Zwiers L.-H."/>
            <person name="Turgeon B."/>
            <person name="Goodwin S."/>
            <person name="Spatafora J."/>
            <person name="Crous P."/>
            <person name="Grigoriev I."/>
        </authorList>
    </citation>
    <scope>NUCLEOTIDE SEQUENCE</scope>
    <source>
        <strain evidence="5">CBS 121739</strain>
    </source>
</reference>
<dbReference type="Proteomes" id="UP000799437">
    <property type="component" value="Unassembled WGS sequence"/>
</dbReference>
<dbReference type="GO" id="GO:0003993">
    <property type="term" value="F:acid phosphatase activity"/>
    <property type="evidence" value="ECO:0007669"/>
    <property type="project" value="TreeGrafter"/>
</dbReference>
<evidence type="ECO:0000313" key="6">
    <source>
        <dbReference type="Proteomes" id="UP000799437"/>
    </source>
</evidence>
<keyword evidence="3" id="KW-0378">Hydrolase</keyword>
<dbReference type="SUPFAM" id="SSF53254">
    <property type="entry name" value="Phosphoglycerate mutase-like"/>
    <property type="match status" value="1"/>
</dbReference>
<dbReference type="PROSITE" id="PS00778">
    <property type="entry name" value="HIS_ACID_PHOSPHAT_2"/>
    <property type="match status" value="1"/>
</dbReference>
<dbReference type="Pfam" id="PF00328">
    <property type="entry name" value="His_Phos_2"/>
    <property type="match status" value="1"/>
</dbReference>
<accession>A0A6A6WJV5</accession>
<dbReference type="AlphaFoldDB" id="A0A6A6WJV5"/>
<organism evidence="5 6">
    <name type="scientific">Pseudovirgaria hyperparasitica</name>
    <dbReference type="NCBI Taxonomy" id="470096"/>
    <lineage>
        <taxon>Eukaryota</taxon>
        <taxon>Fungi</taxon>
        <taxon>Dikarya</taxon>
        <taxon>Ascomycota</taxon>
        <taxon>Pezizomycotina</taxon>
        <taxon>Dothideomycetes</taxon>
        <taxon>Dothideomycetes incertae sedis</taxon>
        <taxon>Acrospermales</taxon>
        <taxon>Acrospermaceae</taxon>
        <taxon>Pseudovirgaria</taxon>
    </lineage>
</organism>
<dbReference type="InterPro" id="IPR029033">
    <property type="entry name" value="His_PPase_superfam"/>
</dbReference>
<dbReference type="EC" id="3.1.3.8" evidence="2"/>
<dbReference type="PANTHER" id="PTHR20963:SF43">
    <property type="entry name" value="PUTATIVE (AFU_ORTHOLOGUE AFUA_7G01240)-RELATED"/>
    <property type="match status" value="1"/>
</dbReference>
<dbReference type="PROSITE" id="PS00616">
    <property type="entry name" value="HIS_ACID_PHOSPHAT_1"/>
    <property type="match status" value="1"/>
</dbReference>
<comment type="similarity">
    <text evidence="1">Belongs to the histidine acid phosphatase family.</text>
</comment>
<evidence type="ECO:0000256" key="1">
    <source>
        <dbReference type="ARBA" id="ARBA00005375"/>
    </source>
</evidence>
<name>A0A6A6WJV5_9PEZI</name>
<evidence type="ECO:0000256" key="3">
    <source>
        <dbReference type="ARBA" id="ARBA00022801"/>
    </source>
</evidence>
<keyword evidence="4" id="KW-0732">Signal</keyword>
<evidence type="ECO:0000256" key="2">
    <source>
        <dbReference type="ARBA" id="ARBA00012632"/>
    </source>
</evidence>